<evidence type="ECO:0000313" key="3">
    <source>
        <dbReference type="Proteomes" id="UP001285908"/>
    </source>
</evidence>
<gene>
    <name evidence="2" type="ORF">B0T23DRAFT_447997</name>
</gene>
<name>A0AAJ0I0S0_9PEZI</name>
<proteinExistence type="predicted"/>
<feature type="region of interest" description="Disordered" evidence="1">
    <location>
        <begin position="224"/>
        <end position="248"/>
    </location>
</feature>
<feature type="compositionally biased region" description="Polar residues" evidence="1">
    <location>
        <begin position="227"/>
        <end position="242"/>
    </location>
</feature>
<dbReference type="AlphaFoldDB" id="A0AAJ0I0S0"/>
<dbReference type="GeneID" id="87878646"/>
<evidence type="ECO:0000313" key="2">
    <source>
        <dbReference type="EMBL" id="KAK3486803.1"/>
    </source>
</evidence>
<reference evidence="2 3" key="1">
    <citation type="journal article" date="2023" name="Mol. Phylogenet. Evol.">
        <title>Genome-scale phylogeny and comparative genomics of the fungal order Sordariales.</title>
        <authorList>
            <person name="Hensen N."/>
            <person name="Bonometti L."/>
            <person name="Westerberg I."/>
            <person name="Brannstrom I.O."/>
            <person name="Guillou S."/>
            <person name="Cros-Aarteil S."/>
            <person name="Calhoun S."/>
            <person name="Haridas S."/>
            <person name="Kuo A."/>
            <person name="Mondo S."/>
            <person name="Pangilinan J."/>
            <person name="Riley R."/>
            <person name="LaButti K."/>
            <person name="Andreopoulos B."/>
            <person name="Lipzen A."/>
            <person name="Chen C."/>
            <person name="Yan M."/>
            <person name="Daum C."/>
            <person name="Ng V."/>
            <person name="Clum A."/>
            <person name="Steindorff A."/>
            <person name="Ohm R.A."/>
            <person name="Martin F."/>
            <person name="Silar P."/>
            <person name="Natvig D.O."/>
            <person name="Lalanne C."/>
            <person name="Gautier V."/>
            <person name="Ament-Velasquez S.L."/>
            <person name="Kruys A."/>
            <person name="Hutchinson M.I."/>
            <person name="Powell A.J."/>
            <person name="Barry K."/>
            <person name="Miller A.N."/>
            <person name="Grigoriev I.V."/>
            <person name="Debuchy R."/>
            <person name="Gladieux P."/>
            <person name="Hiltunen Thoren M."/>
            <person name="Johannesson H."/>
        </authorList>
    </citation>
    <scope>NUCLEOTIDE SEQUENCE [LARGE SCALE GENOMIC DNA]</scope>
    <source>
        <strain evidence="2 3">FGSC 10403</strain>
    </source>
</reference>
<dbReference type="EMBL" id="JAULSX010000008">
    <property type="protein sequence ID" value="KAK3486803.1"/>
    <property type="molecule type" value="Genomic_DNA"/>
</dbReference>
<dbReference type="Gene3D" id="3.40.50.1820">
    <property type="entry name" value="alpha/beta hydrolase"/>
    <property type="match status" value="1"/>
</dbReference>
<dbReference type="SUPFAM" id="SSF53474">
    <property type="entry name" value="alpha/beta-Hydrolases"/>
    <property type="match status" value="1"/>
</dbReference>
<protein>
    <submittedName>
        <fullName evidence="2">Uncharacterized protein</fullName>
    </submittedName>
</protein>
<evidence type="ECO:0000256" key="1">
    <source>
        <dbReference type="SAM" id="MobiDB-lite"/>
    </source>
</evidence>
<dbReference type="InterPro" id="IPR029058">
    <property type="entry name" value="AB_hydrolase_fold"/>
</dbReference>
<dbReference type="RefSeq" id="XP_062689360.1">
    <property type="nucleotide sequence ID" value="XM_062841024.1"/>
</dbReference>
<comment type="caution">
    <text evidence="2">The sequence shown here is derived from an EMBL/GenBank/DDBJ whole genome shotgun (WGS) entry which is preliminary data.</text>
</comment>
<dbReference type="Proteomes" id="UP001285908">
    <property type="component" value="Unassembled WGS sequence"/>
</dbReference>
<organism evidence="2 3">
    <name type="scientific">Neurospora hispaniola</name>
    <dbReference type="NCBI Taxonomy" id="588809"/>
    <lineage>
        <taxon>Eukaryota</taxon>
        <taxon>Fungi</taxon>
        <taxon>Dikarya</taxon>
        <taxon>Ascomycota</taxon>
        <taxon>Pezizomycotina</taxon>
        <taxon>Sordariomycetes</taxon>
        <taxon>Sordariomycetidae</taxon>
        <taxon>Sordariales</taxon>
        <taxon>Sordariaceae</taxon>
        <taxon>Neurospora</taxon>
    </lineage>
</organism>
<keyword evidence="3" id="KW-1185">Reference proteome</keyword>
<sequence>MPAVLSRPEDVSPLHSRCWHQGGTVTANGCVLPIITYDPEEQYRTTHTVIVLHDRPGYNDIFELFAREIFNNNAMLTAVSRRNSLRRQFPTFRWVFAAGILEARTLLGHRKEMRPRWARDTPLPDVMFTCHHVFSLVEAEELQYSAAEVPNPRSRIFLVGFGKGFHIAAALFFGEPLWGLGGLIGFAGFLPNMRELIALGRGPDSADNERCRQFLKDLQTCYFGRQSPPSQNTASTQTSGQDDATRPG</sequence>
<accession>A0AAJ0I0S0</accession>